<sequence>MKRAKVEEGFNPVYPYGYNNSTEVAPPFVAADGLQENPPGVLSLKIAPPLTFNTLKALTLAIGSGLSIVDGKLVSKGQSLLAQSPLVINGNELQLRIGAGLNSENDTLNILAQAPLAISDTNKLNINLGEGLSIVNGALQLSLTASSPLSLQNNILSLPIGDTLEVVNGKLQSSLAAANPLELDGNTLRLNIGNTLQVQNNALQTSLQAQAPLTISNNTLQLAVGTGLAISSNNTLQTNLRANGPITISGNTFSLSLATSSGLRNRSGLQVQTGWGLKIASNNDVTLDFRNPLFMTDSGEQAGQLGVKIGSGLQLDSSGSIQTQLGNGLSINNNAIAINAGGGLTISNNTLQVATGTGLTILDGLLTATGVSLTQTLWTTPDPSPNCNIEGELDAKFVLALTTTGTQVVGTCSIYGLKTLTNISSTSIAVQLDFDSAGVLLNSSTMTTSYWGYRQNQSISPYPITNALSFMPNSTAYPAGQGNQAKSNTYIQTLLRGNTDKPITLNVTFNNQSTGYSLKFTWTGLGSYQNESFATPTCTFSYIAQQ</sequence>
<dbReference type="PRINTS" id="PR00307">
    <property type="entry name" value="ADENOVSFIBRE"/>
</dbReference>
<proteinExistence type="inferred from homology"/>
<evidence type="ECO:0000256" key="9">
    <source>
        <dbReference type="ARBA" id="ARBA00022921"/>
    </source>
</evidence>
<dbReference type="Pfam" id="PF06536">
    <property type="entry name" value="Av_adeno_fibre"/>
    <property type="match status" value="1"/>
</dbReference>
<evidence type="ECO:0000256" key="10">
    <source>
        <dbReference type="ARBA" id="ARBA00023165"/>
    </source>
</evidence>
<evidence type="ECO:0000256" key="5">
    <source>
        <dbReference type="ARBA" id="ARBA00022562"/>
    </source>
</evidence>
<accession>A0A9W3N360</accession>
<name>A0A9W3N360_9ADEN</name>
<evidence type="ECO:0000256" key="7">
    <source>
        <dbReference type="ARBA" id="ARBA00022804"/>
    </source>
</evidence>
<comment type="subcellular location">
    <subcellularLocation>
        <location evidence="1">Host nucleus</location>
    </subcellularLocation>
    <subcellularLocation>
        <location evidence="2">Virion</location>
    </subcellularLocation>
</comment>
<dbReference type="KEGG" id="vg:7902290"/>
<dbReference type="Gene3D" id="6.20.10.20">
    <property type="match status" value="3"/>
</dbReference>
<dbReference type="SUPFAM" id="SSF49835">
    <property type="entry name" value="Virus attachment protein globular domain"/>
    <property type="match status" value="1"/>
</dbReference>
<dbReference type="GO" id="GO:0042025">
    <property type="term" value="C:host cell nucleus"/>
    <property type="evidence" value="ECO:0007669"/>
    <property type="project" value="UniProtKB-SubCell"/>
</dbReference>
<dbReference type="InterPro" id="IPR000931">
    <property type="entry name" value="Adeno_fibre"/>
</dbReference>
<dbReference type="GO" id="GO:0046718">
    <property type="term" value="P:symbiont entry into host cell"/>
    <property type="evidence" value="ECO:0007669"/>
    <property type="project" value="UniProtKB-KW"/>
</dbReference>
<dbReference type="InterPro" id="IPR009013">
    <property type="entry name" value="Attachment_protein_shaft_sf"/>
</dbReference>
<evidence type="ECO:0000256" key="4">
    <source>
        <dbReference type="ARBA" id="ARBA00022561"/>
    </source>
</evidence>
<evidence type="ECO:0000256" key="1">
    <source>
        <dbReference type="ARBA" id="ARBA00004147"/>
    </source>
</evidence>
<dbReference type="SUPFAM" id="SSF51225">
    <property type="entry name" value="Fibre shaft of virus attachment proteins"/>
    <property type="match status" value="4"/>
</dbReference>
<evidence type="ECO:0000256" key="6">
    <source>
        <dbReference type="ARBA" id="ARBA00022581"/>
    </source>
</evidence>
<keyword evidence="15" id="KW-1185">Reference proteome</keyword>
<evidence type="ECO:0000259" key="13">
    <source>
        <dbReference type="Pfam" id="PF06536"/>
    </source>
</evidence>
<keyword evidence="7" id="KW-1161">Viral attachment to host cell</keyword>
<dbReference type="InterPro" id="IPR000939">
    <property type="entry name" value="Adenobir_fibre_prot_rpt/shaft"/>
</dbReference>
<comment type="similarity">
    <text evidence="3">Belongs to the adenoviridae fiber family.</text>
</comment>
<dbReference type="RefSeq" id="YP_067930.1">
    <property type="nucleotide sequence ID" value="NC_006144.1"/>
</dbReference>
<dbReference type="OrthoDB" id="14820at10239"/>
<keyword evidence="6" id="KW-0945">Host-virus interaction</keyword>
<feature type="domain" description="Avian adenovirus fibre N-terminal" evidence="13">
    <location>
        <begin position="206"/>
        <end position="258"/>
    </location>
</feature>
<keyword evidence="5" id="KW-1048">Host nucleus</keyword>
<keyword evidence="9" id="KW-0426">Late protein</keyword>
<keyword evidence="10" id="KW-1233">Viral attachment to host adhesion receptor</keyword>
<dbReference type="Gene3D" id="2.60.90.10">
    <property type="entry name" value="Adenovirus pIV-related, attachment domain"/>
    <property type="match status" value="1"/>
</dbReference>
<protein>
    <submittedName>
        <fullName evidence="14">Fiber</fullName>
    </submittedName>
</protein>
<evidence type="ECO:0000256" key="11">
    <source>
        <dbReference type="ARBA" id="ARBA00023296"/>
    </source>
</evidence>
<evidence type="ECO:0000259" key="12">
    <source>
        <dbReference type="Pfam" id="PF00541"/>
    </source>
</evidence>
<keyword evidence="11" id="KW-1160">Virus entry into host cell</keyword>
<dbReference type="GeneID" id="7902290"/>
<evidence type="ECO:0000256" key="8">
    <source>
        <dbReference type="ARBA" id="ARBA00022844"/>
    </source>
</evidence>
<reference evidence="14 15" key="1">
    <citation type="journal article" date="2004" name="J. Gen. Virol.">
        <title>Analysis of the first complete genome sequence of an Old World monkey adenovirus reveals a lineage distinct from the six human adenovirus species.</title>
        <authorList>
            <person name="Kovacs G.M."/>
            <person name="Davison A.J."/>
            <person name="Zakhartchouk A.N."/>
            <person name="Harrach B."/>
        </authorList>
    </citation>
    <scope>NUCLEOTIDE SEQUENCE [LARGE SCALE GENOMIC DNA]</scope>
    <source>
        <strain evidence="14">ATCC VR-1449</strain>
    </source>
</reference>
<evidence type="ECO:0000256" key="2">
    <source>
        <dbReference type="ARBA" id="ARBA00004328"/>
    </source>
</evidence>
<evidence type="ECO:0000256" key="3">
    <source>
        <dbReference type="ARBA" id="ARBA00006685"/>
    </source>
</evidence>
<dbReference type="GO" id="GO:0019028">
    <property type="term" value="C:viral capsid"/>
    <property type="evidence" value="ECO:0007669"/>
    <property type="project" value="UniProtKB-KW"/>
</dbReference>
<dbReference type="Pfam" id="PF00541">
    <property type="entry name" value="Adeno_knob"/>
    <property type="match status" value="1"/>
</dbReference>
<dbReference type="EMBL" id="AY598782">
    <property type="protein sequence ID" value="AAT84640.1"/>
    <property type="molecule type" value="Genomic_DNA"/>
</dbReference>
<dbReference type="Pfam" id="PF00608">
    <property type="entry name" value="Adeno_shaft"/>
    <property type="match status" value="4"/>
</dbReference>
<keyword evidence="8" id="KW-0946">Virion</keyword>
<dbReference type="Gene3D" id="2.10.25.20">
    <property type="entry name" value="reovirus attachment protein sigma1, domain 1"/>
    <property type="match status" value="2"/>
</dbReference>
<dbReference type="GO" id="GO:0098671">
    <property type="term" value="P:adhesion receptor-mediated virion attachment to host cell"/>
    <property type="evidence" value="ECO:0007669"/>
    <property type="project" value="UniProtKB-KW"/>
</dbReference>
<dbReference type="InterPro" id="IPR008982">
    <property type="entry name" value="Adenovirus_pIV-like_att"/>
</dbReference>
<organism evidence="14 15">
    <name type="scientific">Simian adenovirus 3</name>
    <dbReference type="NCBI Taxonomy" id="38420"/>
    <lineage>
        <taxon>Viruses</taxon>
        <taxon>Varidnaviria</taxon>
        <taxon>Bamfordvirae</taxon>
        <taxon>Preplasmiviricota</taxon>
        <taxon>Polisuviricotina</taxon>
        <taxon>Pharingeaviricetes</taxon>
        <taxon>Rowavirales</taxon>
        <taxon>Adenoviridae</taxon>
        <taxon>Mastadenovirus</taxon>
        <taxon>Mastadenovirus simiae</taxon>
        <taxon>Simian mastadenovirus A</taxon>
    </lineage>
</organism>
<dbReference type="InterPro" id="IPR010537">
    <property type="entry name" value="Avian_adenovirus_fibre_N"/>
</dbReference>
<evidence type="ECO:0000313" key="15">
    <source>
        <dbReference type="Proteomes" id="UP000113783"/>
    </source>
</evidence>
<keyword evidence="4" id="KW-0167">Capsid protein</keyword>
<dbReference type="GO" id="GO:0007155">
    <property type="term" value="P:cell adhesion"/>
    <property type="evidence" value="ECO:0007669"/>
    <property type="project" value="InterPro"/>
</dbReference>
<evidence type="ECO:0000313" key="14">
    <source>
        <dbReference type="EMBL" id="AAT84640.1"/>
    </source>
</evidence>
<dbReference type="InterPro" id="IPR000978">
    <property type="entry name" value="Adeno_fibre_knob"/>
</dbReference>
<feature type="domain" description="Adenoviral fibre protein knob" evidence="12">
    <location>
        <begin position="374"/>
        <end position="546"/>
    </location>
</feature>
<dbReference type="Proteomes" id="UP000113783">
    <property type="component" value="Segment"/>
</dbReference>